<accession>A0A0C3HQ96</accession>
<evidence type="ECO:0000313" key="2">
    <source>
        <dbReference type="Proteomes" id="UP000054321"/>
    </source>
</evidence>
<proteinExistence type="predicted"/>
<protein>
    <submittedName>
        <fullName evidence="1">Uncharacterized protein</fullName>
    </submittedName>
</protein>
<dbReference type="InParanoid" id="A0A0C3HQ96"/>
<keyword evidence="2" id="KW-1185">Reference proteome</keyword>
<dbReference type="AlphaFoldDB" id="A0A0C3HQ96"/>
<organism evidence="1 2">
    <name type="scientific">Oidiodendron maius (strain Zn)</name>
    <dbReference type="NCBI Taxonomy" id="913774"/>
    <lineage>
        <taxon>Eukaryota</taxon>
        <taxon>Fungi</taxon>
        <taxon>Dikarya</taxon>
        <taxon>Ascomycota</taxon>
        <taxon>Pezizomycotina</taxon>
        <taxon>Leotiomycetes</taxon>
        <taxon>Leotiomycetes incertae sedis</taxon>
        <taxon>Myxotrichaceae</taxon>
        <taxon>Oidiodendron</taxon>
    </lineage>
</organism>
<dbReference type="HOGENOM" id="CLU_1402840_0_0_1"/>
<dbReference type="EMBL" id="KN832872">
    <property type="protein sequence ID" value="KIN04487.1"/>
    <property type="molecule type" value="Genomic_DNA"/>
</dbReference>
<sequence>MDGRKGGLAKLTNSCPTWNPPHLEAPASLALCLDSLLHVFHLTSSDEFRIGLGYAIHLISKYPKFDNETPMEFFECDVTHSSGIVHRILEFSTTTKYTLKYKLRSIATARRKLSLVVTALSYCFSTCYFELDDEILQPTNWKDTLLSRDGDHLGTGVKVYFIDDLNIGTLPKHLECIKDHDVGDLAVAARRVAR</sequence>
<dbReference type="Proteomes" id="UP000054321">
    <property type="component" value="Unassembled WGS sequence"/>
</dbReference>
<name>A0A0C3HQ96_OIDMZ</name>
<reference evidence="1 2" key="1">
    <citation type="submission" date="2014-04" db="EMBL/GenBank/DDBJ databases">
        <authorList>
            <consortium name="DOE Joint Genome Institute"/>
            <person name="Kuo A."/>
            <person name="Martino E."/>
            <person name="Perotto S."/>
            <person name="Kohler A."/>
            <person name="Nagy L.G."/>
            <person name="Floudas D."/>
            <person name="Copeland A."/>
            <person name="Barry K.W."/>
            <person name="Cichocki N."/>
            <person name="Veneault-Fourrey C."/>
            <person name="LaButti K."/>
            <person name="Lindquist E.A."/>
            <person name="Lipzen A."/>
            <person name="Lundell T."/>
            <person name="Morin E."/>
            <person name="Murat C."/>
            <person name="Sun H."/>
            <person name="Tunlid A."/>
            <person name="Henrissat B."/>
            <person name="Grigoriev I.V."/>
            <person name="Hibbett D.S."/>
            <person name="Martin F."/>
            <person name="Nordberg H.P."/>
            <person name="Cantor M.N."/>
            <person name="Hua S.X."/>
        </authorList>
    </citation>
    <scope>NUCLEOTIDE SEQUENCE [LARGE SCALE GENOMIC DNA]</scope>
    <source>
        <strain evidence="1 2">Zn</strain>
    </source>
</reference>
<evidence type="ECO:0000313" key="1">
    <source>
        <dbReference type="EMBL" id="KIN04487.1"/>
    </source>
</evidence>
<gene>
    <name evidence="1" type="ORF">OIDMADRAFT_50344</name>
</gene>
<reference evidence="2" key="2">
    <citation type="submission" date="2015-01" db="EMBL/GenBank/DDBJ databases">
        <title>Evolutionary Origins and Diversification of the Mycorrhizal Mutualists.</title>
        <authorList>
            <consortium name="DOE Joint Genome Institute"/>
            <consortium name="Mycorrhizal Genomics Consortium"/>
            <person name="Kohler A."/>
            <person name="Kuo A."/>
            <person name="Nagy L.G."/>
            <person name="Floudas D."/>
            <person name="Copeland A."/>
            <person name="Barry K.W."/>
            <person name="Cichocki N."/>
            <person name="Veneault-Fourrey C."/>
            <person name="LaButti K."/>
            <person name="Lindquist E.A."/>
            <person name="Lipzen A."/>
            <person name="Lundell T."/>
            <person name="Morin E."/>
            <person name="Murat C."/>
            <person name="Riley R."/>
            <person name="Ohm R."/>
            <person name="Sun H."/>
            <person name="Tunlid A."/>
            <person name="Henrissat B."/>
            <person name="Grigoriev I.V."/>
            <person name="Hibbett D.S."/>
            <person name="Martin F."/>
        </authorList>
    </citation>
    <scope>NUCLEOTIDE SEQUENCE [LARGE SCALE GENOMIC DNA]</scope>
    <source>
        <strain evidence="2">Zn</strain>
    </source>
</reference>